<dbReference type="Pfam" id="PF13464">
    <property type="entry name" value="RodZ_C"/>
    <property type="match status" value="1"/>
</dbReference>
<keyword evidence="1" id="KW-0472">Membrane</keyword>
<organism evidence="3 4">
    <name type="scientific">Nitrosomonas cryotolerans ATCC 49181</name>
    <dbReference type="NCBI Taxonomy" id="1131553"/>
    <lineage>
        <taxon>Bacteria</taxon>
        <taxon>Pseudomonadati</taxon>
        <taxon>Pseudomonadota</taxon>
        <taxon>Betaproteobacteria</taxon>
        <taxon>Nitrosomonadales</taxon>
        <taxon>Nitrosomonadaceae</taxon>
        <taxon>Nitrosomonas</taxon>
    </lineage>
</organism>
<dbReference type="PANTHER" id="PTHR34475:SF1">
    <property type="entry name" value="CYTOSKELETON PROTEIN RODZ"/>
    <property type="match status" value="1"/>
</dbReference>
<dbReference type="InterPro" id="IPR025194">
    <property type="entry name" value="RodZ-like_C"/>
</dbReference>
<dbReference type="EMBL" id="FSRO01000001">
    <property type="protein sequence ID" value="SIO35279.1"/>
    <property type="molecule type" value="Genomic_DNA"/>
</dbReference>
<evidence type="ECO:0000313" key="4">
    <source>
        <dbReference type="Proteomes" id="UP000185062"/>
    </source>
</evidence>
<dbReference type="PANTHER" id="PTHR34475">
    <property type="match status" value="1"/>
</dbReference>
<proteinExistence type="predicted"/>
<reference evidence="3 4" key="1">
    <citation type="submission" date="2016-12" db="EMBL/GenBank/DDBJ databases">
        <authorList>
            <person name="Song W.-J."/>
            <person name="Kurnit D.M."/>
        </authorList>
    </citation>
    <scope>NUCLEOTIDE SEQUENCE [LARGE SCALE GENOMIC DNA]</scope>
    <source>
        <strain evidence="3 4">ATCC 49181</strain>
    </source>
</reference>
<sequence>MSNIENKDEYKEKSGIQGAKFEAEGVEINETAENKLGIGDAATIEMDSSENDQKKIIKEGIVEKERNTADTASVVQSVGHLLRNARISRSMSLSDVARQLRLSVQQVEAIEKEDYDKLPGRTFMRGFVRNYANLLQLDPVAILQLLPQSAPTISVQRTPFRIKEISLTSNHERNGHSLFIIIIILILFSLVIYWIYQNGDWSKESVVKNSTETTFTLEPKVKTDPETIELSLPLPPPVSSFDILNNKQLNQTAKSVELENNRLSPEKSLSTAELANATPKDHTIGILHFLFSKESWVNVKDNRGKTIFEQTNASGTERVISGKRPLSLVIGNAAGVNLTYNDRPIDLKPYTRKNEGIARLALE</sequence>
<accession>A0A1N6ITD7</accession>
<dbReference type="RefSeq" id="WP_051537451.1">
    <property type="nucleotide sequence ID" value="NZ_FSRO01000001.1"/>
</dbReference>
<dbReference type="GO" id="GO:0003677">
    <property type="term" value="F:DNA binding"/>
    <property type="evidence" value="ECO:0007669"/>
    <property type="project" value="InterPro"/>
</dbReference>
<dbReference type="STRING" id="44575.SAMN05216419_10015"/>
<protein>
    <submittedName>
        <fullName evidence="3">Cytoskeleton protein RodZ</fullName>
    </submittedName>
</protein>
<evidence type="ECO:0000256" key="1">
    <source>
        <dbReference type="SAM" id="Phobius"/>
    </source>
</evidence>
<dbReference type="eggNOG" id="COG1426">
    <property type="taxonomic scope" value="Bacteria"/>
</dbReference>
<dbReference type="SUPFAM" id="SSF47413">
    <property type="entry name" value="lambda repressor-like DNA-binding domains"/>
    <property type="match status" value="1"/>
</dbReference>
<dbReference type="Gene3D" id="1.10.260.40">
    <property type="entry name" value="lambda repressor-like DNA-binding domains"/>
    <property type="match status" value="1"/>
</dbReference>
<dbReference type="InterPro" id="IPR010982">
    <property type="entry name" value="Lambda_DNA-bd_dom_sf"/>
</dbReference>
<dbReference type="InterPro" id="IPR050400">
    <property type="entry name" value="Bact_Cytoskel_RodZ"/>
</dbReference>
<dbReference type="Proteomes" id="UP000185062">
    <property type="component" value="Unassembled WGS sequence"/>
</dbReference>
<gene>
    <name evidence="3" type="ORF">SAMN02743940_2060</name>
</gene>
<name>A0A1N6ITD7_9PROT</name>
<evidence type="ECO:0000259" key="2">
    <source>
        <dbReference type="Pfam" id="PF13464"/>
    </source>
</evidence>
<keyword evidence="1" id="KW-1133">Transmembrane helix</keyword>
<feature type="transmembrane region" description="Helical" evidence="1">
    <location>
        <begin position="178"/>
        <end position="196"/>
    </location>
</feature>
<dbReference type="Pfam" id="PF13413">
    <property type="entry name" value="HTH_25"/>
    <property type="match status" value="1"/>
</dbReference>
<keyword evidence="1" id="KW-0812">Transmembrane</keyword>
<keyword evidence="4" id="KW-1185">Reference proteome</keyword>
<dbReference type="AlphaFoldDB" id="A0A1N6ITD7"/>
<evidence type="ECO:0000313" key="3">
    <source>
        <dbReference type="EMBL" id="SIO35279.1"/>
    </source>
</evidence>
<feature type="domain" description="Cytoskeleton protein RodZ-like C-terminal" evidence="2">
    <location>
        <begin position="289"/>
        <end position="354"/>
    </location>
</feature>